<dbReference type="GO" id="GO:0005507">
    <property type="term" value="F:copper ion binding"/>
    <property type="evidence" value="ECO:0007669"/>
    <property type="project" value="InterPro"/>
</dbReference>
<organism evidence="12 13">
    <name type="scientific">Pinctada imbricata</name>
    <name type="common">Atlantic pearl-oyster</name>
    <name type="synonym">Pinctada martensii</name>
    <dbReference type="NCBI Taxonomy" id="66713"/>
    <lineage>
        <taxon>Eukaryota</taxon>
        <taxon>Metazoa</taxon>
        <taxon>Spiralia</taxon>
        <taxon>Lophotrochozoa</taxon>
        <taxon>Mollusca</taxon>
        <taxon>Bivalvia</taxon>
        <taxon>Autobranchia</taxon>
        <taxon>Pteriomorphia</taxon>
        <taxon>Pterioida</taxon>
        <taxon>Pterioidea</taxon>
        <taxon>Pteriidae</taxon>
        <taxon>Pinctada</taxon>
    </lineage>
</organism>
<dbReference type="GO" id="GO:0008131">
    <property type="term" value="F:primary methylamine oxidase activity"/>
    <property type="evidence" value="ECO:0007669"/>
    <property type="project" value="InterPro"/>
</dbReference>
<feature type="compositionally biased region" description="Low complexity" evidence="9">
    <location>
        <begin position="172"/>
        <end position="196"/>
    </location>
</feature>
<keyword evidence="4 8" id="KW-0560">Oxidoreductase</keyword>
<proteinExistence type="inferred from homology"/>
<dbReference type="Gene3D" id="2.70.98.20">
    <property type="entry name" value="Copper amine oxidase, catalytic domain"/>
    <property type="match status" value="1"/>
</dbReference>
<evidence type="ECO:0000259" key="11">
    <source>
        <dbReference type="Pfam" id="PF01179"/>
    </source>
</evidence>
<evidence type="ECO:0000256" key="2">
    <source>
        <dbReference type="ARBA" id="ARBA00022723"/>
    </source>
</evidence>
<dbReference type="GO" id="GO:0009308">
    <property type="term" value="P:amine metabolic process"/>
    <property type="evidence" value="ECO:0007669"/>
    <property type="project" value="UniProtKB-UniRule"/>
</dbReference>
<feature type="domain" description="Copper amine oxidase catalytic" evidence="11">
    <location>
        <begin position="483"/>
        <end position="901"/>
    </location>
</feature>
<keyword evidence="10" id="KW-1133">Transmembrane helix</keyword>
<dbReference type="Proteomes" id="UP001186944">
    <property type="component" value="Unassembled WGS sequence"/>
</dbReference>
<comment type="caution">
    <text evidence="12">The sequence shown here is derived from an EMBL/GenBank/DDBJ whole genome shotgun (WGS) entry which is preliminary data.</text>
</comment>
<evidence type="ECO:0000256" key="9">
    <source>
        <dbReference type="SAM" id="MobiDB-lite"/>
    </source>
</evidence>
<feature type="active site" description="Schiff-base intermediate with substrate; via topaquinone" evidence="6">
    <location>
        <position position="636"/>
    </location>
</feature>
<evidence type="ECO:0000256" key="7">
    <source>
        <dbReference type="PIRSR" id="PIRSR600269-51"/>
    </source>
</evidence>
<dbReference type="SUPFAM" id="SSF49998">
    <property type="entry name" value="Amine oxidase catalytic domain"/>
    <property type="match status" value="1"/>
</dbReference>
<keyword evidence="10" id="KW-0472">Membrane</keyword>
<dbReference type="Pfam" id="PF01179">
    <property type="entry name" value="Cu_amine_oxid"/>
    <property type="match status" value="1"/>
</dbReference>
<keyword evidence="2 8" id="KW-0479">Metal-binding</keyword>
<evidence type="ECO:0000256" key="1">
    <source>
        <dbReference type="ARBA" id="ARBA00007983"/>
    </source>
</evidence>
<evidence type="ECO:0000256" key="8">
    <source>
        <dbReference type="RuleBase" id="RU000672"/>
    </source>
</evidence>
<dbReference type="PRINTS" id="PR00766">
    <property type="entry name" value="CUDAOXIDASE"/>
</dbReference>
<name>A0AA88YKJ8_PINIB</name>
<feature type="region of interest" description="Disordered" evidence="9">
    <location>
        <begin position="100"/>
        <end position="197"/>
    </location>
</feature>
<gene>
    <name evidence="12" type="ORF">FSP39_021836</name>
</gene>
<dbReference type="PANTHER" id="PTHR10638:SF20">
    <property type="entry name" value="AMINE OXIDASE"/>
    <property type="match status" value="1"/>
</dbReference>
<feature type="modified residue" description="2',4',5'-topaquinone" evidence="7">
    <location>
        <position position="636"/>
    </location>
</feature>
<dbReference type="InterPro" id="IPR036460">
    <property type="entry name" value="Cu_amine_oxidase_C_sf"/>
</dbReference>
<protein>
    <recommendedName>
        <fullName evidence="8">Amine oxidase</fullName>
        <ecNumber evidence="8">1.4.3.-</ecNumber>
    </recommendedName>
</protein>
<evidence type="ECO:0000256" key="10">
    <source>
        <dbReference type="SAM" id="Phobius"/>
    </source>
</evidence>
<evidence type="ECO:0000256" key="3">
    <source>
        <dbReference type="ARBA" id="ARBA00022772"/>
    </source>
</evidence>
<dbReference type="GO" id="GO:0005886">
    <property type="term" value="C:plasma membrane"/>
    <property type="evidence" value="ECO:0007669"/>
    <property type="project" value="TreeGrafter"/>
</dbReference>
<evidence type="ECO:0000256" key="5">
    <source>
        <dbReference type="ARBA" id="ARBA00023008"/>
    </source>
</evidence>
<evidence type="ECO:0000256" key="6">
    <source>
        <dbReference type="PIRSR" id="PIRSR600269-50"/>
    </source>
</evidence>
<feature type="compositionally biased region" description="Low complexity" evidence="9">
    <location>
        <begin position="100"/>
        <end position="115"/>
    </location>
</feature>
<feature type="transmembrane region" description="Helical" evidence="10">
    <location>
        <begin position="40"/>
        <end position="65"/>
    </location>
</feature>
<keyword evidence="10" id="KW-0812">Transmembrane</keyword>
<keyword evidence="5 8" id="KW-0186">Copper</keyword>
<dbReference type="SUPFAM" id="SSF54416">
    <property type="entry name" value="Amine oxidase N-terminal region"/>
    <property type="match status" value="2"/>
</dbReference>
<keyword evidence="3 6" id="KW-0801">TPQ</keyword>
<dbReference type="InterPro" id="IPR016182">
    <property type="entry name" value="Cu_amine_oxidase_N-reg"/>
</dbReference>
<feature type="active site" description="Proton acceptor" evidence="6">
    <location>
        <position position="555"/>
    </location>
</feature>
<dbReference type="EMBL" id="VSWD01000007">
    <property type="protein sequence ID" value="KAK3098674.1"/>
    <property type="molecule type" value="Genomic_DNA"/>
</dbReference>
<dbReference type="EC" id="1.4.3.-" evidence="8"/>
<dbReference type="PANTHER" id="PTHR10638">
    <property type="entry name" value="COPPER AMINE OXIDASE"/>
    <property type="match status" value="1"/>
</dbReference>
<evidence type="ECO:0000313" key="13">
    <source>
        <dbReference type="Proteomes" id="UP001186944"/>
    </source>
</evidence>
<sequence length="936" mass="105914">MASQTGNTNSHNNMTSQGFYSFKPEEVSPEKKRLTLRTALCTQIFGVFLFTVGLVAGLLIGVYAFHGGPDKAKCVPPDNAPSPQAVRAQNEAVVENKMTTTREPVTTTRAPVTTRRMPKPPQTSHSHSHGHDHDDHGHDSRGRFLRPNDDSHPFTIGTGEKTTERHSPFGNTEDPTTTTTRTTTDDATTVDTPPSTQATCSVCSWRNPLVQSDKPEIFAPITPDEMKQVQDAMYQAKITTVKEGDDLAFNKSYIQSMALYPPIKADALEYLDRGGPVPERHAWVSVQEGAADPPRYMHYKVGPLGRGSVNVKIVKLTTDNECPFEKRPYDTIEIRQVILFVMDELYKVNDILSESFDSRTPYQDLSVMPTGPMIDDEGRRTSRFTLSLRGLGDRDFDFLNILPLHGKVYHGGMNTSNWSLFDLFYINQGPFANVEDMYTAYSTDQVSKIRYPEGTRKATEELTFPKRNFYQTLRENSDFPGISSFEPTGPRYDISGNTVEYLGWSFTVATNQHKGPGVYNVKFKNERIVYENSLSDIGLVYSADGSGQDNIVFSDATFGLGESRKAMPGVDCPEYASYLRTTHWNSASVYPITKLTICVFEKDAQEPLWRHMGKAMEAGMNNRYLVVRYPTQIGNYDYIIDFEFHLDGKMVTTATATGFIQGSFWNPFSEYFQEDKERTPFGYKVSGTLVGPIHDHTFAFKVDMDVVNEKNDFELINWKYGSVKEALESKAPGGKIKKYPNYYFYNKTRYITWESVENETYFDIDNINQKFWTVINKEHKNMWNVSRGYRIVPMASGTQNILDDYPRNKDISFTKHHLHVTKYHDDEHFIKPIYNPDYESDPDITTKSIDDMVNGESIQNSDIVTWLSLGFLHIPTSEDVPMTTRVTTGFTLKPFNFFDSTATFDIPAHAVGPNDTVMDNAPRAGPCLFMPMTVQG</sequence>
<evidence type="ECO:0000256" key="4">
    <source>
        <dbReference type="ARBA" id="ARBA00023002"/>
    </source>
</evidence>
<evidence type="ECO:0000313" key="12">
    <source>
        <dbReference type="EMBL" id="KAK3098674.1"/>
    </source>
</evidence>
<accession>A0AA88YKJ8</accession>
<comment type="similarity">
    <text evidence="1 8">Belongs to the copper/topaquinone oxidase family.</text>
</comment>
<dbReference type="GO" id="GO:0048038">
    <property type="term" value="F:quinone binding"/>
    <property type="evidence" value="ECO:0007669"/>
    <property type="project" value="InterPro"/>
</dbReference>
<dbReference type="InterPro" id="IPR000269">
    <property type="entry name" value="Cu_amine_oxidase"/>
</dbReference>
<dbReference type="Gene3D" id="3.10.450.40">
    <property type="match status" value="2"/>
</dbReference>
<comment type="cofactor">
    <cofactor evidence="8">
        <name>Cu cation</name>
        <dbReference type="ChEBI" id="CHEBI:23378"/>
    </cofactor>
    <text evidence="8">Contains 1 topaquinone per subunit.</text>
</comment>
<dbReference type="InterPro" id="IPR015798">
    <property type="entry name" value="Cu_amine_oxidase_C"/>
</dbReference>
<comment type="PTM">
    <text evidence="7 8">Topaquinone (TPQ) is generated by copper-dependent autoxidation of a specific tyrosyl residue.</text>
</comment>
<feature type="compositionally biased region" description="Basic and acidic residues" evidence="9">
    <location>
        <begin position="129"/>
        <end position="152"/>
    </location>
</feature>
<reference evidence="12" key="1">
    <citation type="submission" date="2019-08" db="EMBL/GenBank/DDBJ databases">
        <title>The improved chromosome-level genome for the pearl oyster Pinctada fucata martensii using PacBio sequencing and Hi-C.</title>
        <authorList>
            <person name="Zheng Z."/>
        </authorList>
    </citation>
    <scope>NUCLEOTIDE SEQUENCE</scope>
    <source>
        <strain evidence="12">ZZ-2019</strain>
        <tissue evidence="12">Adductor muscle</tissue>
    </source>
</reference>
<keyword evidence="13" id="KW-1185">Reference proteome</keyword>
<dbReference type="AlphaFoldDB" id="A0AA88YKJ8"/>